<name>A0ACB5TKZ4_CANBO</name>
<organism evidence="1 2">
    <name type="scientific">Candida boidinii</name>
    <name type="common">Yeast</name>
    <dbReference type="NCBI Taxonomy" id="5477"/>
    <lineage>
        <taxon>Eukaryota</taxon>
        <taxon>Fungi</taxon>
        <taxon>Dikarya</taxon>
        <taxon>Ascomycota</taxon>
        <taxon>Saccharomycotina</taxon>
        <taxon>Pichiomycetes</taxon>
        <taxon>Pichiales</taxon>
        <taxon>Pichiaceae</taxon>
        <taxon>Ogataea</taxon>
        <taxon>Ogataea/Candida clade</taxon>
    </lineage>
</organism>
<dbReference type="Proteomes" id="UP001165101">
    <property type="component" value="Unassembled WGS sequence"/>
</dbReference>
<protein>
    <submittedName>
        <fullName evidence="1">Unnamed protein product</fullName>
    </submittedName>
</protein>
<accession>A0ACB5TKZ4</accession>
<sequence length="302" mass="34528">MENNIEIFCELYRLYDYTKGIISTIFFMRSLGKVKPYDGFFLNCAYPKISNYPELESIIDSKITYMINELKSASSQINISTDPKYKYYKCMIMIKFYETTVQIEPQQRSNIIRNYGKQQQQQQVQGLSPSPGIANSEASLNTTTQKYKNNWETWNLKFNIIDTKKHYPINQIFKDFTNYKNEFSKMIFQIVELSNENNKNSPKISDKDKDKDKDKICYFPFRISFTLNSNLTSVDSDDTSTSNDLGNSSSSSIEYVFKTGSGNLIVSNSDPSQRARISGGSSGATATSVTTTGGRQTEREMV</sequence>
<proteinExistence type="predicted"/>
<dbReference type="EMBL" id="BSXV01000711">
    <property type="protein sequence ID" value="GME90302.1"/>
    <property type="molecule type" value="Genomic_DNA"/>
</dbReference>
<evidence type="ECO:0000313" key="2">
    <source>
        <dbReference type="Proteomes" id="UP001165101"/>
    </source>
</evidence>
<evidence type="ECO:0000313" key="1">
    <source>
        <dbReference type="EMBL" id="GME90302.1"/>
    </source>
</evidence>
<comment type="caution">
    <text evidence="1">The sequence shown here is derived from an EMBL/GenBank/DDBJ whole genome shotgun (WGS) entry which is preliminary data.</text>
</comment>
<gene>
    <name evidence="1" type="ORF">Cboi01_000178700</name>
</gene>
<keyword evidence="2" id="KW-1185">Reference proteome</keyword>
<reference evidence="1" key="1">
    <citation type="submission" date="2023-04" db="EMBL/GenBank/DDBJ databases">
        <title>Candida boidinii NBRC 1967.</title>
        <authorList>
            <person name="Ichikawa N."/>
            <person name="Sato H."/>
            <person name="Tonouchi N."/>
        </authorList>
    </citation>
    <scope>NUCLEOTIDE SEQUENCE</scope>
    <source>
        <strain evidence="1">NBRC 1967</strain>
    </source>
</reference>